<evidence type="ECO:0000256" key="1">
    <source>
        <dbReference type="SAM" id="MobiDB-lite"/>
    </source>
</evidence>
<dbReference type="PROSITE" id="PS51257">
    <property type="entry name" value="PROKAR_LIPOPROTEIN"/>
    <property type="match status" value="1"/>
</dbReference>
<protein>
    <submittedName>
        <fullName evidence="3">Uncharacterized protein</fullName>
    </submittedName>
</protein>
<dbReference type="Proteomes" id="UP000236220">
    <property type="component" value="Unassembled WGS sequence"/>
</dbReference>
<feature type="compositionally biased region" description="Low complexity" evidence="1">
    <location>
        <begin position="29"/>
        <end position="55"/>
    </location>
</feature>
<comment type="caution">
    <text evidence="3">The sequence shown here is derived from an EMBL/GenBank/DDBJ whole genome shotgun (WGS) entry which is preliminary data.</text>
</comment>
<evidence type="ECO:0000313" key="4">
    <source>
        <dbReference type="Proteomes" id="UP000236220"/>
    </source>
</evidence>
<feature type="chain" id="PRO_5014413514" evidence="2">
    <location>
        <begin position="21"/>
        <end position="148"/>
    </location>
</feature>
<sequence length="148" mass="15551">MMIKMTRTFPVFLLALACVAGCQRQPATPAAAPASAPSAAGAPQSPQASVPPTSANVRPAAAKKLAGSHDGIFKGMAFPMAKAEFITQINSRLGDTCKRPDRHGRLCPKLEQRSTICASAVKRPVIADADAARDAGGKYLRCLHRGRN</sequence>
<gene>
    <name evidence="3" type="ORF">Lysil_0751</name>
</gene>
<dbReference type="EMBL" id="NPZB01000001">
    <property type="protein sequence ID" value="PNS09122.1"/>
    <property type="molecule type" value="Genomic_DNA"/>
</dbReference>
<reference evidence="3 4" key="1">
    <citation type="submission" date="2017-08" db="EMBL/GenBank/DDBJ databases">
        <title>Lysobacter sylvestris genome.</title>
        <authorList>
            <person name="Zhang D.-C."/>
            <person name="Albuquerque L."/>
            <person name="Franca L."/>
            <person name="Froufe H.J.C."/>
            <person name="Barroso C."/>
            <person name="Egas C."/>
            <person name="Da Costa M."/>
            <person name="Margesin R."/>
        </authorList>
    </citation>
    <scope>NUCLEOTIDE SEQUENCE [LARGE SCALE GENOMIC DNA]</scope>
    <source>
        <strain evidence="3 4">AM20-91</strain>
    </source>
</reference>
<dbReference type="AlphaFoldDB" id="A0A2K1Q266"/>
<name>A0A2K1Q266_9GAMM</name>
<keyword evidence="2" id="KW-0732">Signal</keyword>
<evidence type="ECO:0000313" key="3">
    <source>
        <dbReference type="EMBL" id="PNS09122.1"/>
    </source>
</evidence>
<accession>A0A2K1Q266</accession>
<proteinExistence type="predicted"/>
<organism evidence="3 4">
    <name type="scientific">Solilutibacter silvestris</name>
    <dbReference type="NCBI Taxonomy" id="1645665"/>
    <lineage>
        <taxon>Bacteria</taxon>
        <taxon>Pseudomonadati</taxon>
        <taxon>Pseudomonadota</taxon>
        <taxon>Gammaproteobacteria</taxon>
        <taxon>Lysobacterales</taxon>
        <taxon>Lysobacteraceae</taxon>
        <taxon>Solilutibacter</taxon>
    </lineage>
</organism>
<feature type="region of interest" description="Disordered" evidence="1">
    <location>
        <begin position="29"/>
        <end position="60"/>
    </location>
</feature>
<keyword evidence="4" id="KW-1185">Reference proteome</keyword>
<feature type="signal peptide" evidence="2">
    <location>
        <begin position="1"/>
        <end position="20"/>
    </location>
</feature>
<evidence type="ECO:0000256" key="2">
    <source>
        <dbReference type="SAM" id="SignalP"/>
    </source>
</evidence>